<sequence length="142" mass="16505">MTEAYKIPKVVIDTNIWISFLIGKNLHRLLSYIFDEKVAIFTCKEQLTELSEVVEKPKLKKYFRFDQVAAFFNFLEEYAVVIPVTTKINICRDPKDNYLLALSIDADAHYLITGDDDLLVLQLIDKTSIVNFTNFEKIISNY</sequence>
<evidence type="ECO:0000313" key="2">
    <source>
        <dbReference type="EMBL" id="KAA6351951.1"/>
    </source>
</evidence>
<dbReference type="InterPro" id="IPR002850">
    <property type="entry name" value="PIN_toxin-like"/>
</dbReference>
<proteinExistence type="predicted"/>
<dbReference type="SMART" id="SM00670">
    <property type="entry name" value="PINc"/>
    <property type="match status" value="1"/>
</dbReference>
<dbReference type="InterPro" id="IPR029060">
    <property type="entry name" value="PIN-like_dom_sf"/>
</dbReference>
<dbReference type="PANTHER" id="PTHR34610">
    <property type="entry name" value="SSL7007 PROTEIN"/>
    <property type="match status" value="1"/>
</dbReference>
<dbReference type="PANTHER" id="PTHR34610:SF3">
    <property type="entry name" value="SSL7007 PROTEIN"/>
    <property type="match status" value="1"/>
</dbReference>
<dbReference type="NCBIfam" id="TIGR00305">
    <property type="entry name" value="putative toxin-antitoxin system toxin component, PIN family"/>
    <property type="match status" value="1"/>
</dbReference>
<feature type="domain" description="PIN" evidence="1">
    <location>
        <begin position="8"/>
        <end position="120"/>
    </location>
</feature>
<gene>
    <name evidence="2" type="ORF">EZS27_000748</name>
</gene>
<accession>A0A5J4T2R8</accession>
<protein>
    <recommendedName>
        <fullName evidence="1">PIN domain-containing protein</fullName>
    </recommendedName>
</protein>
<organism evidence="2">
    <name type="scientific">termite gut metagenome</name>
    <dbReference type="NCBI Taxonomy" id="433724"/>
    <lineage>
        <taxon>unclassified sequences</taxon>
        <taxon>metagenomes</taxon>
        <taxon>organismal metagenomes</taxon>
    </lineage>
</organism>
<dbReference type="Pfam" id="PF13470">
    <property type="entry name" value="PIN_3"/>
    <property type="match status" value="1"/>
</dbReference>
<dbReference type="InterPro" id="IPR002716">
    <property type="entry name" value="PIN_dom"/>
</dbReference>
<evidence type="ECO:0000259" key="1">
    <source>
        <dbReference type="SMART" id="SM00670"/>
    </source>
</evidence>
<dbReference type="EMBL" id="SNRY01000007">
    <property type="protein sequence ID" value="KAA6351951.1"/>
    <property type="molecule type" value="Genomic_DNA"/>
</dbReference>
<dbReference type="SUPFAM" id="SSF88723">
    <property type="entry name" value="PIN domain-like"/>
    <property type="match status" value="1"/>
</dbReference>
<name>A0A5J4T2R8_9ZZZZ</name>
<dbReference type="AlphaFoldDB" id="A0A5J4T2R8"/>
<reference evidence="2" key="1">
    <citation type="submission" date="2019-03" db="EMBL/GenBank/DDBJ databases">
        <title>Single cell metagenomics reveals metabolic interactions within the superorganism composed of flagellate Streblomastix strix and complex community of Bacteroidetes bacteria on its surface.</title>
        <authorList>
            <person name="Treitli S.C."/>
            <person name="Kolisko M."/>
            <person name="Husnik F."/>
            <person name="Keeling P."/>
            <person name="Hampl V."/>
        </authorList>
    </citation>
    <scope>NUCLEOTIDE SEQUENCE</scope>
    <source>
        <strain evidence="2">STM</strain>
    </source>
</reference>
<comment type="caution">
    <text evidence="2">The sequence shown here is derived from an EMBL/GenBank/DDBJ whole genome shotgun (WGS) entry which is preliminary data.</text>
</comment>